<organism evidence="2 3">
    <name type="scientific">Cryphonectria parasitica (strain ATCC 38755 / EP155)</name>
    <dbReference type="NCBI Taxonomy" id="660469"/>
    <lineage>
        <taxon>Eukaryota</taxon>
        <taxon>Fungi</taxon>
        <taxon>Dikarya</taxon>
        <taxon>Ascomycota</taxon>
        <taxon>Pezizomycotina</taxon>
        <taxon>Sordariomycetes</taxon>
        <taxon>Sordariomycetidae</taxon>
        <taxon>Diaporthales</taxon>
        <taxon>Cryphonectriaceae</taxon>
        <taxon>Cryphonectria-Endothia species complex</taxon>
        <taxon>Cryphonectria</taxon>
    </lineage>
</organism>
<dbReference type="AlphaFoldDB" id="A0A9P4Y6R2"/>
<feature type="chain" id="PRO_5040360659" evidence="1">
    <location>
        <begin position="26"/>
        <end position="108"/>
    </location>
</feature>
<dbReference type="EMBL" id="MU032346">
    <property type="protein sequence ID" value="KAF3767573.1"/>
    <property type="molecule type" value="Genomic_DNA"/>
</dbReference>
<protein>
    <submittedName>
        <fullName evidence="2">Uncharacterized protein</fullName>
    </submittedName>
</protein>
<proteinExistence type="predicted"/>
<evidence type="ECO:0000256" key="1">
    <source>
        <dbReference type="SAM" id="SignalP"/>
    </source>
</evidence>
<accession>A0A9P4Y6R2</accession>
<reference evidence="2" key="1">
    <citation type="journal article" date="2020" name="Phytopathology">
        <title>Genome sequence of the chestnut blight fungus Cryphonectria parasitica EP155: A fundamental resource for an archetypical invasive plant pathogen.</title>
        <authorList>
            <person name="Crouch J.A."/>
            <person name="Dawe A."/>
            <person name="Aerts A."/>
            <person name="Barry K."/>
            <person name="Churchill A.C.L."/>
            <person name="Grimwood J."/>
            <person name="Hillman B."/>
            <person name="Milgroom M.G."/>
            <person name="Pangilinan J."/>
            <person name="Smith M."/>
            <person name="Salamov A."/>
            <person name="Schmutz J."/>
            <person name="Yadav J."/>
            <person name="Grigoriev I.V."/>
            <person name="Nuss D."/>
        </authorList>
    </citation>
    <scope>NUCLEOTIDE SEQUENCE</scope>
    <source>
        <strain evidence="2">EP155</strain>
    </source>
</reference>
<comment type="caution">
    <text evidence="2">The sequence shown here is derived from an EMBL/GenBank/DDBJ whole genome shotgun (WGS) entry which is preliminary data.</text>
</comment>
<keyword evidence="3" id="KW-1185">Reference proteome</keyword>
<feature type="signal peptide" evidence="1">
    <location>
        <begin position="1"/>
        <end position="25"/>
    </location>
</feature>
<evidence type="ECO:0000313" key="3">
    <source>
        <dbReference type="Proteomes" id="UP000803844"/>
    </source>
</evidence>
<name>A0A9P4Y6R2_CRYP1</name>
<gene>
    <name evidence="2" type="ORF">M406DRAFT_321623</name>
</gene>
<dbReference type="RefSeq" id="XP_040778534.1">
    <property type="nucleotide sequence ID" value="XM_040919533.1"/>
</dbReference>
<dbReference type="GeneID" id="63836662"/>
<keyword evidence="1" id="KW-0732">Signal</keyword>
<sequence length="108" mass="11804">MAASFTRSCALLSWFLLWSPPFCPAQSTTTTNITPHLTLASLPTPHPSRSAPFTGFSFHATTLRLDLHLHDPVPVSQAAQQLSARQRAEQETTGLCLCPRASRPQALH</sequence>
<dbReference type="Proteomes" id="UP000803844">
    <property type="component" value="Unassembled WGS sequence"/>
</dbReference>
<evidence type="ECO:0000313" key="2">
    <source>
        <dbReference type="EMBL" id="KAF3767573.1"/>
    </source>
</evidence>